<dbReference type="SUPFAM" id="SSF88713">
    <property type="entry name" value="Glycoside hydrolase/deacetylase"/>
    <property type="match status" value="1"/>
</dbReference>
<dbReference type="InterPro" id="IPR027291">
    <property type="entry name" value="Glyco_hydro_38_N_sf"/>
</dbReference>
<evidence type="ECO:0000259" key="1">
    <source>
        <dbReference type="Pfam" id="PF01074"/>
    </source>
</evidence>
<dbReference type="RefSeq" id="WP_203995802.1">
    <property type="nucleotide sequence ID" value="NZ_BOPG01000027.1"/>
</dbReference>
<dbReference type="Gene3D" id="3.20.110.10">
    <property type="entry name" value="Glycoside hydrolase 38, N terminal domain"/>
    <property type="match status" value="1"/>
</dbReference>
<reference evidence="2" key="1">
    <citation type="submission" date="2021-01" db="EMBL/GenBank/DDBJ databases">
        <title>Whole genome shotgun sequence of Virgisporangium aurantiacum NBRC 16421.</title>
        <authorList>
            <person name="Komaki H."/>
            <person name="Tamura T."/>
        </authorList>
    </citation>
    <scope>NUCLEOTIDE SEQUENCE</scope>
    <source>
        <strain evidence="2">NBRC 16421</strain>
    </source>
</reference>
<dbReference type="GO" id="GO:0004559">
    <property type="term" value="F:alpha-mannosidase activity"/>
    <property type="evidence" value="ECO:0007669"/>
    <property type="project" value="InterPro"/>
</dbReference>
<comment type="caution">
    <text evidence="2">The sequence shown here is derived from an EMBL/GenBank/DDBJ whole genome shotgun (WGS) entry which is preliminary data.</text>
</comment>
<sequence length="1026" mass="111414">MTTRLLRASLGSPTYDDMRRVLRAEGAVEVLHVRNLVLRASALPVFKTGPRQLVRVSVHGDGQLDVTARDGDRVLDTARLAAPGVADLFVPAVDTSTTITLELADSAGPVGTGTFVVTPQRRWTVHLVHHSHLDIGYTDRQGVVLRNHLEYLDAALELAAQTDDWPEPARFRWTVESALPVRSWLAARSPAAVTRFLDLARTGRIEVTAMPYQLHTEACSVEELHRLLRFTDDLRTEHDIPVTSAMHTDVPGAAIGFVDALAASGVRYLSAAHNWAGRSVPFLHGGQDLGRPFWWRSPAGNRLLVWVTDTPHGMAYMEGNVVGLADGYTDTTALLPGYLHALATRAYPYGAEAFGWAGLPEHEVTKTPYPHDVLHLRVQGGHADNAGPSIIPADVVRAWNEEYDYPRLRMSLNTDFFTEAEERLGDRLPEYEGDWTDWWADGLGSGARPLGYARRAQHAIRHAETLHTLAATRGDEGDVDRELDEVYDGLGLFDEHTWGAANPWHDHEDGFDSGGLQWARKCEHAYRAADHAEDLRHAGLRRLGSTFAAPSGVRASFLVLNPGPARDDVAELFLPASTVPLGEPLSIVDARTGEPVPFDEDTVHPVEWPTRPAGRRLRFVARAVPALGYARFDLVDGSGPTPWHDLGNEGVVDSEHYRVEYDLRAAVIASLFDKVAGRELANRDAYAGMNQYVYDRYSTAPHINHLSGHVSAEADLALLAGRTLGRRPSIVRARASAVGSTVDVALDGDGVGWLRTTITLPAGVRRVDVTNRLDKSGTPAKESVFFAFPFATGPARAWELTGGTGGPERPTVPGAATHLQPVRHWVGLGDEQFAVGWASLEAPLVMLGDLYLPYAPFPPSVRPEPAEPGTLYSWALNNIWDTNFPSQQQGETTFRYAITSATDADPAELGRDAAAGLTDPMLVVPVTGRNVPVAAAGDSFLSVADPRVRVSSVARSRRGHGFVVYLSADTEVRTEVRLPAPVRAAFLGTSLERDLVACPVRGDTVEITVPPGNLVALAVDLAGGSA</sequence>
<dbReference type="CDD" id="cd10791">
    <property type="entry name" value="GH38N_AMII_like_1"/>
    <property type="match status" value="1"/>
</dbReference>
<organism evidence="2 3">
    <name type="scientific">Virgisporangium aurantiacum</name>
    <dbReference type="NCBI Taxonomy" id="175570"/>
    <lineage>
        <taxon>Bacteria</taxon>
        <taxon>Bacillati</taxon>
        <taxon>Actinomycetota</taxon>
        <taxon>Actinomycetes</taxon>
        <taxon>Micromonosporales</taxon>
        <taxon>Micromonosporaceae</taxon>
        <taxon>Virgisporangium</taxon>
    </lineage>
</organism>
<dbReference type="InterPro" id="IPR011013">
    <property type="entry name" value="Gal_mutarotase_sf_dom"/>
</dbReference>
<protein>
    <submittedName>
        <fullName evidence="2">Alpha-mannosidase</fullName>
    </submittedName>
</protein>
<dbReference type="AlphaFoldDB" id="A0A8J3Z3X8"/>
<dbReference type="SUPFAM" id="SSF74650">
    <property type="entry name" value="Galactose mutarotase-like"/>
    <property type="match status" value="1"/>
</dbReference>
<dbReference type="GO" id="GO:0006013">
    <property type="term" value="P:mannose metabolic process"/>
    <property type="evidence" value="ECO:0007669"/>
    <property type="project" value="InterPro"/>
</dbReference>
<dbReference type="InterPro" id="IPR011330">
    <property type="entry name" value="Glyco_hydro/deAcase_b/a-brl"/>
</dbReference>
<accession>A0A8J3Z3X8</accession>
<feature type="domain" description="Glycoside hydrolase family 38 N-terminal" evidence="1">
    <location>
        <begin position="124"/>
        <end position="431"/>
    </location>
</feature>
<keyword evidence="3" id="KW-1185">Reference proteome</keyword>
<name>A0A8J3Z3X8_9ACTN</name>
<evidence type="ECO:0000313" key="2">
    <source>
        <dbReference type="EMBL" id="GIJ56864.1"/>
    </source>
</evidence>
<dbReference type="Proteomes" id="UP000612585">
    <property type="component" value="Unassembled WGS sequence"/>
</dbReference>
<gene>
    <name evidence="2" type="ORF">Vau01_043800</name>
</gene>
<dbReference type="InterPro" id="IPR000602">
    <property type="entry name" value="Glyco_hydro_38_N"/>
</dbReference>
<dbReference type="Pfam" id="PF01074">
    <property type="entry name" value="Glyco_hydro_38N"/>
    <property type="match status" value="1"/>
</dbReference>
<dbReference type="GO" id="GO:0030246">
    <property type="term" value="F:carbohydrate binding"/>
    <property type="evidence" value="ECO:0007669"/>
    <property type="project" value="InterPro"/>
</dbReference>
<proteinExistence type="predicted"/>
<dbReference type="EMBL" id="BOPG01000027">
    <property type="protein sequence ID" value="GIJ56864.1"/>
    <property type="molecule type" value="Genomic_DNA"/>
</dbReference>
<evidence type="ECO:0000313" key="3">
    <source>
        <dbReference type="Proteomes" id="UP000612585"/>
    </source>
</evidence>